<sequence length="114" mass="12477">MSHFCPLLPFDALVAFHKTDPQGFEKYRSVQLNLAVVTAPIEYRAGLTKVLDHIDATRKSAKSAQEAAAKAHALMSTSLASLAEGLHDLHSSSAELQTILILNDLKKISHFRPN</sequence>
<dbReference type="Proteomes" id="UP000260665">
    <property type="component" value="Unassembled WGS sequence"/>
</dbReference>
<reference evidence="1 2" key="1">
    <citation type="submission" date="2018-05" db="EMBL/GenBank/DDBJ databases">
        <title>Rhodoferax soyangensis sp.nov., isolated from an oligotrophic freshwater lake.</title>
        <authorList>
            <person name="Park M."/>
        </authorList>
    </citation>
    <scope>NUCLEOTIDE SEQUENCE [LARGE SCALE GENOMIC DNA]</scope>
    <source>
        <strain evidence="1 2">IMCC26218</strain>
    </source>
</reference>
<dbReference type="RefSeq" id="WP_117180261.1">
    <property type="nucleotide sequence ID" value="NZ_QFZK01000030.1"/>
</dbReference>
<evidence type="ECO:0000313" key="1">
    <source>
        <dbReference type="EMBL" id="RFO94811.1"/>
    </source>
</evidence>
<dbReference type="AlphaFoldDB" id="A0A3E1R6K4"/>
<dbReference type="Pfam" id="PF11333">
    <property type="entry name" value="DUF3135"/>
    <property type="match status" value="1"/>
</dbReference>
<gene>
    <name evidence="1" type="ORF">DIC66_21605</name>
</gene>
<organism evidence="1 2">
    <name type="scientific">Rhodoferax lacus</name>
    <dbReference type="NCBI Taxonomy" id="2184758"/>
    <lineage>
        <taxon>Bacteria</taxon>
        <taxon>Pseudomonadati</taxon>
        <taxon>Pseudomonadota</taxon>
        <taxon>Betaproteobacteria</taxon>
        <taxon>Burkholderiales</taxon>
        <taxon>Comamonadaceae</taxon>
        <taxon>Rhodoferax</taxon>
    </lineage>
</organism>
<keyword evidence="2" id="KW-1185">Reference proteome</keyword>
<dbReference type="InterPro" id="IPR021482">
    <property type="entry name" value="DUF3135"/>
</dbReference>
<dbReference type="OrthoDB" id="8777543at2"/>
<proteinExistence type="predicted"/>
<name>A0A3E1R6K4_9BURK</name>
<accession>A0A3E1R6K4</accession>
<evidence type="ECO:0000313" key="2">
    <source>
        <dbReference type="Proteomes" id="UP000260665"/>
    </source>
</evidence>
<dbReference type="EMBL" id="QFZK01000030">
    <property type="protein sequence ID" value="RFO94811.1"/>
    <property type="molecule type" value="Genomic_DNA"/>
</dbReference>
<comment type="caution">
    <text evidence="1">The sequence shown here is derived from an EMBL/GenBank/DDBJ whole genome shotgun (WGS) entry which is preliminary data.</text>
</comment>
<protein>
    <submittedName>
        <fullName evidence="1">Uncharacterized protein</fullName>
    </submittedName>
</protein>